<keyword evidence="7" id="KW-1133">Transmembrane helix</keyword>
<keyword evidence="2" id="KW-0813">Transport</keyword>
<dbReference type="Pfam" id="PF00462">
    <property type="entry name" value="Glutaredoxin"/>
    <property type="match status" value="1"/>
</dbReference>
<dbReference type="Gene3D" id="3.40.30.10">
    <property type="entry name" value="Glutaredoxin"/>
    <property type="match status" value="1"/>
</dbReference>
<name>A0A914VU70_9BILA</name>
<evidence type="ECO:0000256" key="2">
    <source>
        <dbReference type="ARBA" id="ARBA00022448"/>
    </source>
</evidence>
<evidence type="ECO:0000256" key="4">
    <source>
        <dbReference type="ARBA" id="ARBA00023157"/>
    </source>
</evidence>
<dbReference type="GO" id="GO:0005789">
    <property type="term" value="C:endoplasmic reticulum membrane"/>
    <property type="evidence" value="ECO:0007669"/>
    <property type="project" value="InterPro"/>
</dbReference>
<dbReference type="Proteomes" id="UP000887566">
    <property type="component" value="Unplaced"/>
</dbReference>
<dbReference type="PANTHER" id="PTHR45694">
    <property type="entry name" value="GLUTAREDOXIN 2"/>
    <property type="match status" value="1"/>
</dbReference>
<protein>
    <submittedName>
        <fullName evidence="10">Glutaredoxin domain-containing protein</fullName>
    </submittedName>
</protein>
<accession>A0A914VU70</accession>
<dbReference type="Pfam" id="PF06936">
    <property type="entry name" value="Selenoprotein_S"/>
    <property type="match status" value="1"/>
</dbReference>
<keyword evidence="3" id="KW-0249">Electron transport</keyword>
<dbReference type="GO" id="GO:0015038">
    <property type="term" value="F:glutathione disulfide oxidoreductase activity"/>
    <property type="evidence" value="ECO:0007669"/>
    <property type="project" value="TreeGrafter"/>
</dbReference>
<dbReference type="PROSITE" id="PS00195">
    <property type="entry name" value="GLUTAREDOXIN_1"/>
    <property type="match status" value="1"/>
</dbReference>
<dbReference type="InterPro" id="IPR014025">
    <property type="entry name" value="Glutaredoxin_subgr"/>
</dbReference>
<dbReference type="InterPro" id="IPR011767">
    <property type="entry name" value="GLR_AS"/>
</dbReference>
<dbReference type="InterPro" id="IPR036249">
    <property type="entry name" value="Thioredoxin-like_sf"/>
</dbReference>
<keyword evidence="9" id="KW-1185">Reference proteome</keyword>
<dbReference type="FunFam" id="3.40.30.10:FF:000093">
    <property type="entry name" value="Glutaredoxin 2"/>
    <property type="match status" value="1"/>
</dbReference>
<evidence type="ECO:0000259" key="8">
    <source>
        <dbReference type="Pfam" id="PF00462"/>
    </source>
</evidence>
<dbReference type="GO" id="GO:0034599">
    <property type="term" value="P:cellular response to oxidative stress"/>
    <property type="evidence" value="ECO:0007669"/>
    <property type="project" value="TreeGrafter"/>
</dbReference>
<evidence type="ECO:0000256" key="7">
    <source>
        <dbReference type="SAM" id="Phobius"/>
    </source>
</evidence>
<dbReference type="SUPFAM" id="SSF52833">
    <property type="entry name" value="Thioredoxin-like"/>
    <property type="match status" value="1"/>
</dbReference>
<feature type="domain" description="Glutaredoxin" evidence="8">
    <location>
        <begin position="178"/>
        <end position="245"/>
    </location>
</feature>
<dbReference type="WBParaSite" id="PSAMB.scaffold2398size23422.g17611.t1">
    <property type="protein sequence ID" value="PSAMB.scaffold2398size23422.g17611.t1"/>
    <property type="gene ID" value="PSAMB.scaffold2398size23422.g17611"/>
</dbReference>
<dbReference type="NCBIfam" id="TIGR02180">
    <property type="entry name" value="GRX_euk"/>
    <property type="match status" value="1"/>
</dbReference>
<keyword evidence="5" id="KW-0676">Redox-active center</keyword>
<reference evidence="10" key="1">
    <citation type="submission" date="2022-11" db="UniProtKB">
        <authorList>
            <consortium name="WormBaseParasite"/>
        </authorList>
    </citation>
    <scope>IDENTIFICATION</scope>
</reference>
<organism evidence="9 10">
    <name type="scientific">Plectus sambesii</name>
    <dbReference type="NCBI Taxonomy" id="2011161"/>
    <lineage>
        <taxon>Eukaryota</taxon>
        <taxon>Metazoa</taxon>
        <taxon>Ecdysozoa</taxon>
        <taxon>Nematoda</taxon>
        <taxon>Chromadorea</taxon>
        <taxon>Plectida</taxon>
        <taxon>Plectina</taxon>
        <taxon>Plectoidea</taxon>
        <taxon>Plectidae</taxon>
        <taxon>Plectus</taxon>
    </lineage>
</organism>
<sequence length="270" mass="30298">MAEEEEEEIMAEDVPPSGLAFSGVISTVVTTVESYGWFILFGIIVASILWKKLVGPMLAARRKEQSLAASKKNDTMERQQAVEAARMRLHEKYTEDALRAQERAEEKRRQEVQSQAEEWERHRQGLGYHSKQHFEAGKPIASAAPTPVRRTGGTKGPQGNIPKDYRAFVEELVKSRPVMVFSKTWCPFCTKAKQALSCYRLTPEVFEVMELDERPNDDGDAIQDVLNEMTGRRSVPRVFIGGRCIGGGDETKAAHRNGQLEQMLKDCGAL</sequence>
<dbReference type="PROSITE" id="PS51354">
    <property type="entry name" value="GLUTAREDOXIN_2"/>
    <property type="match status" value="1"/>
</dbReference>
<dbReference type="AlphaFoldDB" id="A0A914VU70"/>
<dbReference type="GO" id="GO:0006886">
    <property type="term" value="P:intracellular protein transport"/>
    <property type="evidence" value="ECO:0007669"/>
    <property type="project" value="InterPro"/>
</dbReference>
<keyword evidence="7" id="KW-0472">Membrane</keyword>
<keyword evidence="7" id="KW-0812">Transmembrane</keyword>
<dbReference type="CDD" id="cd03419">
    <property type="entry name" value="GRX_GRXh_1_2_like"/>
    <property type="match status" value="1"/>
</dbReference>
<feature type="compositionally biased region" description="Basic and acidic residues" evidence="6">
    <location>
        <begin position="101"/>
        <end position="111"/>
    </location>
</feature>
<evidence type="ECO:0000256" key="5">
    <source>
        <dbReference type="ARBA" id="ARBA00023284"/>
    </source>
</evidence>
<dbReference type="InterPro" id="IPR009703">
    <property type="entry name" value="Selenoprotein_S"/>
</dbReference>
<dbReference type="PANTHER" id="PTHR45694:SF18">
    <property type="entry name" value="GLUTAREDOXIN-1-RELATED"/>
    <property type="match status" value="1"/>
</dbReference>
<feature type="region of interest" description="Disordered" evidence="6">
    <location>
        <begin position="101"/>
        <end position="162"/>
    </location>
</feature>
<feature type="transmembrane region" description="Helical" evidence="7">
    <location>
        <begin position="35"/>
        <end position="54"/>
    </location>
</feature>
<proteinExistence type="predicted"/>
<dbReference type="InterPro" id="IPR002109">
    <property type="entry name" value="Glutaredoxin"/>
</dbReference>
<evidence type="ECO:0000313" key="9">
    <source>
        <dbReference type="Proteomes" id="UP000887566"/>
    </source>
</evidence>
<evidence type="ECO:0000313" key="10">
    <source>
        <dbReference type="WBParaSite" id="PSAMB.scaffold2398size23422.g17611.t1"/>
    </source>
</evidence>
<comment type="function">
    <text evidence="1">Has a glutathione-disulfide oxidoreductase activity in the presence of NADPH and glutathione reductase. Reduces low molecular weight disulfides and proteins.</text>
</comment>
<evidence type="ECO:0000256" key="6">
    <source>
        <dbReference type="SAM" id="MobiDB-lite"/>
    </source>
</evidence>
<evidence type="ECO:0000256" key="3">
    <source>
        <dbReference type="ARBA" id="ARBA00022982"/>
    </source>
</evidence>
<dbReference type="PRINTS" id="PR00160">
    <property type="entry name" value="GLUTAREDOXIN"/>
</dbReference>
<keyword evidence="4" id="KW-1015">Disulfide bond</keyword>
<evidence type="ECO:0000256" key="1">
    <source>
        <dbReference type="ARBA" id="ARBA00002549"/>
    </source>
</evidence>
<dbReference type="InterPro" id="IPR011899">
    <property type="entry name" value="Glutaredoxin_euk/vir"/>
</dbReference>